<gene>
    <name evidence="1" type="ORF">B0H50_1487</name>
</gene>
<sequence length="206" mass="23362">MTENELQQAYEELKNSYNYHDHRPQTRQGQEMLKQDEERFIDEALLPYIKQIVENFTNVLRNPITLRLTIPSNAGSIKAERITTKVQISPKNTPTFPRRDASGLKIVLPDGKIIQEQSATDSMCTAIQYAISIFGINTVLDSMEKFSIICDGEPLLKKGPHTHPSSNSKPIGNNCFVNVHMNTKTKKDKLEQISKALGIHWNIITI</sequence>
<dbReference type="Proteomes" id="UP000245523">
    <property type="component" value="Unassembled WGS sequence"/>
</dbReference>
<evidence type="ECO:0000313" key="2">
    <source>
        <dbReference type="Proteomes" id="UP000245523"/>
    </source>
</evidence>
<proteinExistence type="predicted"/>
<keyword evidence="2" id="KW-1185">Reference proteome</keyword>
<accession>A0ABX5LKI6</accession>
<protein>
    <submittedName>
        <fullName evidence="1">Uncharacterized protein</fullName>
    </submittedName>
</protein>
<dbReference type="EMBL" id="QGHD01000048">
    <property type="protein sequence ID" value="PWK85960.1"/>
    <property type="molecule type" value="Genomic_DNA"/>
</dbReference>
<reference evidence="1 2" key="1">
    <citation type="submission" date="2018-05" db="EMBL/GenBank/DDBJ databases">
        <title>Animal gut microbial communities from fecal samples from Wisconsin, USA.</title>
        <authorList>
            <person name="Neumann A."/>
        </authorList>
    </citation>
    <scope>NUCLEOTIDE SEQUENCE [LARGE SCALE GENOMIC DNA]</scope>
    <source>
        <strain evidence="1 2">UWS4</strain>
    </source>
</reference>
<dbReference type="RefSeq" id="WP_106200188.1">
    <property type="nucleotide sequence ID" value="NZ_QGHD01000048.1"/>
</dbReference>
<comment type="caution">
    <text evidence="1">The sequence shown here is derived from an EMBL/GenBank/DDBJ whole genome shotgun (WGS) entry which is preliminary data.</text>
</comment>
<name>A0ABX5LKI6_9BACT</name>
<organism evidence="1 2">
    <name type="scientific">Hallerella porci</name>
    <dbReference type="NCBI Taxonomy" id="1945871"/>
    <lineage>
        <taxon>Bacteria</taxon>
        <taxon>Pseudomonadati</taxon>
        <taxon>Fibrobacterota</taxon>
        <taxon>Fibrobacteria</taxon>
        <taxon>Fibrobacterales</taxon>
        <taxon>Fibrobacteraceae</taxon>
        <taxon>Hallerella</taxon>
    </lineage>
</organism>
<evidence type="ECO:0000313" key="1">
    <source>
        <dbReference type="EMBL" id="PWK85960.1"/>
    </source>
</evidence>